<dbReference type="PANTHER" id="PTHR38340:SF1">
    <property type="entry name" value="S-LAYER PROTEIN"/>
    <property type="match status" value="1"/>
</dbReference>
<dbReference type="AlphaFoldDB" id="A0A433J1S2"/>
<dbReference type="GO" id="GO:0005509">
    <property type="term" value="F:calcium ion binding"/>
    <property type="evidence" value="ECO:0007669"/>
    <property type="project" value="InterPro"/>
</dbReference>
<dbReference type="InterPro" id="IPR001343">
    <property type="entry name" value="Hemolysn_Ca-bd"/>
</dbReference>
<evidence type="ECO:0000313" key="4">
    <source>
        <dbReference type="Proteomes" id="UP000280346"/>
    </source>
</evidence>
<dbReference type="PRINTS" id="PR00313">
    <property type="entry name" value="CABNDNGRPT"/>
</dbReference>
<sequence length="393" mass="40481">MATFSTNIAIDLSENGNAPNMEFNGSSLLSQSQNLISVRFTLGGKPVMDVSLGGSFSITSSNASGVLSYFIVSAPGGGVTFAFQDLNLYFPTLNSLIGTVSPTIWLGKADRISGSSYSDVLYGYSGNDTIYGGDGNDTIDGGSGVNDIDGGSGTDTLVRSTRMSSSTAVAYNGYVYVGDGVGYDKTAGIEYVRYYDQTVSTATVAGFDALAYLAANRDLAAAFGTNGDAAVTHYMSSGARERRPTSFDGLSYIAANPDLAAVFGTNAAAATTHYITSGRIEGRSTSFNAMSYLAANPDLLGVFGTNTAAATQHFIASGRLEGRSTTFNATAYLARNPDVQKALGTSLLAAATHYVTSGYREGRSAAPLTAATRVADALPATNEAGGVLAFGAV</sequence>
<keyword evidence="2" id="KW-0964">Secreted</keyword>
<dbReference type="InterPro" id="IPR050557">
    <property type="entry name" value="RTX_toxin/Mannuronan_C5-epim"/>
</dbReference>
<organism evidence="3 4">
    <name type="scientific">Azospirillum doebereinerae</name>
    <dbReference type="NCBI Taxonomy" id="92933"/>
    <lineage>
        <taxon>Bacteria</taxon>
        <taxon>Pseudomonadati</taxon>
        <taxon>Pseudomonadota</taxon>
        <taxon>Alphaproteobacteria</taxon>
        <taxon>Rhodospirillales</taxon>
        <taxon>Azospirillaceae</taxon>
        <taxon>Azospirillum</taxon>
    </lineage>
</organism>
<gene>
    <name evidence="3" type="ORF">EJ913_26040</name>
</gene>
<comment type="subcellular location">
    <subcellularLocation>
        <location evidence="1">Secreted</location>
    </subcellularLocation>
</comment>
<dbReference type="PROSITE" id="PS00330">
    <property type="entry name" value="HEMOLYSIN_CALCIUM"/>
    <property type="match status" value="1"/>
</dbReference>
<evidence type="ECO:0000256" key="2">
    <source>
        <dbReference type="ARBA" id="ARBA00022525"/>
    </source>
</evidence>
<dbReference type="EMBL" id="RZIJ01000028">
    <property type="protein sequence ID" value="RUQ65047.1"/>
    <property type="molecule type" value="Genomic_DNA"/>
</dbReference>
<dbReference type="GO" id="GO:0005576">
    <property type="term" value="C:extracellular region"/>
    <property type="evidence" value="ECO:0007669"/>
    <property type="project" value="UniProtKB-SubCell"/>
</dbReference>
<dbReference type="PANTHER" id="PTHR38340">
    <property type="entry name" value="S-LAYER PROTEIN"/>
    <property type="match status" value="1"/>
</dbReference>
<evidence type="ECO:0000256" key="1">
    <source>
        <dbReference type="ARBA" id="ARBA00004613"/>
    </source>
</evidence>
<protein>
    <recommendedName>
        <fullName evidence="5">Calcium-binding protein</fullName>
    </recommendedName>
</protein>
<dbReference type="InterPro" id="IPR018511">
    <property type="entry name" value="Hemolysin-typ_Ca-bd_CS"/>
</dbReference>
<dbReference type="OrthoDB" id="7297357at2"/>
<dbReference type="Gene3D" id="2.150.10.10">
    <property type="entry name" value="Serralysin-like metalloprotease, C-terminal"/>
    <property type="match status" value="1"/>
</dbReference>
<name>A0A433J1S2_9PROT</name>
<evidence type="ECO:0008006" key="5">
    <source>
        <dbReference type="Google" id="ProtNLM"/>
    </source>
</evidence>
<dbReference type="Proteomes" id="UP000280346">
    <property type="component" value="Unassembled WGS sequence"/>
</dbReference>
<dbReference type="InterPro" id="IPR011049">
    <property type="entry name" value="Serralysin-like_metalloprot_C"/>
</dbReference>
<comment type="caution">
    <text evidence="3">The sequence shown here is derived from an EMBL/GenBank/DDBJ whole genome shotgun (WGS) entry which is preliminary data.</text>
</comment>
<dbReference type="RefSeq" id="WP_127003443.1">
    <property type="nucleotide sequence ID" value="NZ_JBNPXW010000004.1"/>
</dbReference>
<keyword evidence="4" id="KW-1185">Reference proteome</keyword>
<reference evidence="3 4" key="1">
    <citation type="submission" date="2018-12" db="EMBL/GenBank/DDBJ databases">
        <authorList>
            <person name="Yang Y."/>
        </authorList>
    </citation>
    <scope>NUCLEOTIDE SEQUENCE [LARGE SCALE GENOMIC DNA]</scope>
    <source>
        <strain evidence="3 4">GSF71</strain>
    </source>
</reference>
<dbReference type="Pfam" id="PF00353">
    <property type="entry name" value="HemolysinCabind"/>
    <property type="match status" value="1"/>
</dbReference>
<accession>A0A433J1S2</accession>
<evidence type="ECO:0000313" key="3">
    <source>
        <dbReference type="EMBL" id="RUQ65047.1"/>
    </source>
</evidence>
<dbReference type="SUPFAM" id="SSF51120">
    <property type="entry name" value="beta-Roll"/>
    <property type="match status" value="1"/>
</dbReference>
<proteinExistence type="predicted"/>